<evidence type="ECO:0000256" key="1">
    <source>
        <dbReference type="ARBA" id="ARBA00022737"/>
    </source>
</evidence>
<accession>A0A9W4W8P3</accession>
<dbReference type="AlphaFoldDB" id="A0A9W4W8P3"/>
<dbReference type="InterPro" id="IPR027417">
    <property type="entry name" value="P-loop_NTPase"/>
</dbReference>
<gene>
    <name evidence="4" type="ORF">CGXH109_LOCUS23689</name>
</gene>
<dbReference type="SMART" id="SM00320">
    <property type="entry name" value="WD40"/>
    <property type="match status" value="3"/>
</dbReference>
<keyword evidence="2" id="KW-0175">Coiled coil</keyword>
<reference evidence="4" key="1">
    <citation type="submission" date="2022-08" db="EMBL/GenBank/DDBJ databases">
        <authorList>
            <person name="Giroux E."/>
            <person name="Giroux E."/>
        </authorList>
    </citation>
    <scope>NUCLEOTIDE SEQUENCE</scope>
    <source>
        <strain evidence="4">H1091258</strain>
    </source>
</reference>
<evidence type="ECO:0000259" key="3">
    <source>
        <dbReference type="Pfam" id="PF24883"/>
    </source>
</evidence>
<dbReference type="PANTHER" id="PTHR10039">
    <property type="entry name" value="AMELOGENIN"/>
    <property type="match status" value="1"/>
</dbReference>
<dbReference type="Gene3D" id="2.130.10.10">
    <property type="entry name" value="YVTN repeat-like/Quinoprotein amine dehydrogenase"/>
    <property type="match status" value="2"/>
</dbReference>
<proteinExistence type="predicted"/>
<organism evidence="4 5">
    <name type="scientific">Colletotrichum noveboracense</name>
    <dbReference type="NCBI Taxonomy" id="2664923"/>
    <lineage>
        <taxon>Eukaryota</taxon>
        <taxon>Fungi</taxon>
        <taxon>Dikarya</taxon>
        <taxon>Ascomycota</taxon>
        <taxon>Pezizomycotina</taxon>
        <taxon>Sordariomycetes</taxon>
        <taxon>Hypocreomycetidae</taxon>
        <taxon>Glomerellales</taxon>
        <taxon>Glomerellaceae</taxon>
        <taxon>Colletotrichum</taxon>
        <taxon>Colletotrichum gloeosporioides species complex</taxon>
    </lineage>
</organism>
<dbReference type="InterPro" id="IPR056884">
    <property type="entry name" value="NPHP3-like_N"/>
</dbReference>
<feature type="coiled-coil region" evidence="2">
    <location>
        <begin position="24"/>
        <end position="58"/>
    </location>
</feature>
<dbReference type="EMBL" id="CAMGZC010000096">
    <property type="protein sequence ID" value="CAI0643259.1"/>
    <property type="molecule type" value="Genomic_DNA"/>
</dbReference>
<dbReference type="Pfam" id="PF24883">
    <property type="entry name" value="NPHP3_N"/>
    <property type="match status" value="1"/>
</dbReference>
<dbReference type="InterPro" id="IPR001680">
    <property type="entry name" value="WD40_rpt"/>
</dbReference>
<keyword evidence="5" id="KW-1185">Reference proteome</keyword>
<keyword evidence="1" id="KW-0677">Repeat</keyword>
<evidence type="ECO:0000313" key="5">
    <source>
        <dbReference type="Proteomes" id="UP001152533"/>
    </source>
</evidence>
<protein>
    <recommendedName>
        <fullName evidence="3">Nephrocystin 3-like N-terminal domain-containing protein</fullName>
    </recommendedName>
</protein>
<dbReference type="Proteomes" id="UP001152533">
    <property type="component" value="Unassembled WGS sequence"/>
</dbReference>
<dbReference type="InterPro" id="IPR015943">
    <property type="entry name" value="WD40/YVTN_repeat-like_dom_sf"/>
</dbReference>
<comment type="caution">
    <text evidence="4">The sequence shown here is derived from an EMBL/GenBank/DDBJ whole genome shotgun (WGS) entry which is preliminary data.</text>
</comment>
<dbReference type="PANTHER" id="PTHR10039:SF17">
    <property type="entry name" value="FUNGAL STAND N-TERMINAL GOODBYE DOMAIN-CONTAINING PROTEIN-RELATED"/>
    <property type="match status" value="1"/>
</dbReference>
<evidence type="ECO:0000313" key="4">
    <source>
        <dbReference type="EMBL" id="CAI0643259.1"/>
    </source>
</evidence>
<dbReference type="SUPFAM" id="SSF69322">
    <property type="entry name" value="Tricorn protease domain 2"/>
    <property type="match status" value="1"/>
</dbReference>
<dbReference type="SUPFAM" id="SSF52540">
    <property type="entry name" value="P-loop containing nucleoside triphosphate hydrolases"/>
    <property type="match status" value="2"/>
</dbReference>
<feature type="domain" description="Nephrocystin 3-like N-terminal" evidence="3">
    <location>
        <begin position="181"/>
        <end position="317"/>
    </location>
</feature>
<sequence>METVGILANVIAVVDLSVKLGIVCGEYLIKARNAKADIQKLQEESDSLARIITQVQDLLEGNSTEQSHRIQLKASATFRYNVEQCQKRLHELTERLYPNKNPSRMRMIGKSLKWPLTSNEVSEDIANLRNWRDCFLAALHLALQREVKEDVRSLPSTPGAAFDSYDNDSAGLCHPDTRQDLLHNILEWADDPDGRCIFWLRGPAGTGKSTISKMVAKMFADRDQLAASFFFNRTREGRNTDKLFVTTIARQTAGRVPALKDIILGVINKDQDLPDKSLEFQLSKLILEPFNRIQRSGATFPTLILVVDALDECGYKHRSVPGPIRLGFLEDVAAESHQDVTLHDIPEPVIEHDIRAFIESELGTIRVTHAITRDWPGDDVVTQLVKASVPLFIYASTICKFINDKKRRFRPQTQLDKVLRRNQGFRSGIEVTYGPILDQLLDGLDEVQSKELQAQFRKIVGAIVLLADPLSVISLGELLGIEDDEIRYLLDSLHSVLDVPEDNQPERSVKLFHLSFREYLLQPHPGGDNTFWIDEKSKHKELFDCCLQVMTDQSGFGLRNDICRLDDPGVLRIEIPREKIYQHIPRSLEYACRYWVMHLKESGSRIHAQDAVRVDEFLKRYLLYWLEAMSWMSLLQQASGDLLILEDMFSDVEGSMQSDALPFLKDARRFLSENQHAISLSPSQIYVSALIFAPKASLVKQKFQCEVLDWIVKMPEVPEKWDLTSRTLHQFKSYVKSIAWSHDGRHIAVATFDEISVWDAASRTLLERSREMRHINCVTFTNHGMLVIGLLSGGILLWDWAAHLETPFVIGNRLCGVVYVSAATTGKVSCVLSNGDVYLMNEAFDVIHTWYTCWRPSKGDKKRTHWEFDLDRLSRVHFSRNGKIIAIIANEQSNSIHVHDAESGTIIRSLSVPEGQIFFEVTASDEGLLLATVGSFQEDRPHLYDAAMEAFIWDVNGTNGSSSPSSPRIISSFHGLKPTVNQHGLLASTGEYLYLKIWNILKHPPELAHTLRYSTCVSFSPDGQYLGNADFPAVKITSINTLDCVNDAQCCTIDNDDSVHLNSQSLSPDGLRLAVVSSRGKVTLWHMA</sequence>
<dbReference type="Gene3D" id="3.40.50.300">
    <property type="entry name" value="P-loop containing nucleotide triphosphate hydrolases"/>
    <property type="match status" value="1"/>
</dbReference>
<evidence type="ECO:0000256" key="2">
    <source>
        <dbReference type="SAM" id="Coils"/>
    </source>
</evidence>
<name>A0A9W4W8P3_9PEZI</name>